<dbReference type="AlphaFoldDB" id="Q5BTB1"/>
<accession>Q5BTB1</accession>
<reference evidence="1" key="2">
    <citation type="journal article" date="2006" name="PLoS Pathog.">
        <title>New perspectives on host-parasite interplay by comparative transcriptomic and proteomic analyses of Schistosoma japonicum.</title>
        <authorList>
            <person name="Liu F."/>
            <person name="Lu J."/>
            <person name="Hu W."/>
            <person name="Wang S.Y."/>
            <person name="Cui S.J."/>
            <person name="Chi M."/>
            <person name="Yan Q."/>
            <person name="Wang X.R."/>
            <person name="Song H.D."/>
            <person name="Xu X.N."/>
            <person name="Wang J.J."/>
            <person name="Zhang X.L."/>
            <person name="Zhang X."/>
            <person name="Wang Z.Q."/>
            <person name="Xue C.L."/>
            <person name="Brindley P.J."/>
            <person name="McManus D.P."/>
            <person name="Yang P.Y."/>
            <person name="Feng Z."/>
            <person name="Chen Z."/>
            <person name="Han Z.G."/>
        </authorList>
    </citation>
    <scope>NUCLEOTIDE SEQUENCE</scope>
</reference>
<reference evidence="1" key="1">
    <citation type="submission" date="2005-01" db="EMBL/GenBank/DDBJ databases">
        <authorList>
            <person name="Han Z."/>
        </authorList>
    </citation>
    <scope>NUCLEOTIDE SEQUENCE</scope>
</reference>
<dbReference type="EMBL" id="AY915003">
    <property type="protein sequence ID" value="AAX30224.1"/>
    <property type="molecule type" value="mRNA"/>
</dbReference>
<evidence type="ECO:0000313" key="1">
    <source>
        <dbReference type="EMBL" id="AAX30224.1"/>
    </source>
</evidence>
<name>Q5BTB1_SCHJA</name>
<organism evidence="1">
    <name type="scientific">Schistosoma japonicum</name>
    <name type="common">Blood fluke</name>
    <dbReference type="NCBI Taxonomy" id="6182"/>
    <lineage>
        <taxon>Eukaryota</taxon>
        <taxon>Metazoa</taxon>
        <taxon>Spiralia</taxon>
        <taxon>Lophotrochozoa</taxon>
        <taxon>Platyhelminthes</taxon>
        <taxon>Trematoda</taxon>
        <taxon>Digenea</taxon>
        <taxon>Strigeidida</taxon>
        <taxon>Schistosomatoidea</taxon>
        <taxon>Schistosomatidae</taxon>
        <taxon>Schistosoma</taxon>
    </lineage>
</organism>
<protein>
    <submittedName>
        <fullName evidence="1">SJCHGC02126 protein</fullName>
    </submittedName>
</protein>
<proteinExistence type="evidence at transcript level"/>
<sequence length="87" mass="10198">MKSIKMEMLLPRVTALLCIFSPKSDANLNPPLRTHKRFIEVAPFDSKVSKISTDIFSSLQILVNLFRICYRSFHSVLLYYLYTVYTY</sequence>